<dbReference type="Proteomes" id="UP000007174">
    <property type="component" value="Unassembled WGS sequence"/>
</dbReference>
<reference evidence="3" key="1">
    <citation type="journal article" date="2012" name="Nat. Genet.">
        <title>Lifestyle transitions in plant pathogenic Colletotrichum fungi deciphered by genome and transcriptome analyses.</title>
        <authorList>
            <person name="O'Connell R.J."/>
            <person name="Thon M.R."/>
            <person name="Hacquard S."/>
            <person name="Amyotte S.G."/>
            <person name="Kleemann J."/>
            <person name="Torres M.F."/>
            <person name="Damm U."/>
            <person name="Buiate E.A."/>
            <person name="Epstein L."/>
            <person name="Alkan N."/>
            <person name="Altmueller J."/>
            <person name="Alvarado-Balderrama L."/>
            <person name="Bauser C.A."/>
            <person name="Becker C."/>
            <person name="Birren B.W."/>
            <person name="Chen Z."/>
            <person name="Choi J."/>
            <person name="Crouch J.A."/>
            <person name="Duvick J.P."/>
            <person name="Farman M.A."/>
            <person name="Gan P."/>
            <person name="Heiman D."/>
            <person name="Henrissat B."/>
            <person name="Howard R.J."/>
            <person name="Kabbage M."/>
            <person name="Koch C."/>
            <person name="Kracher B."/>
            <person name="Kubo Y."/>
            <person name="Law A.D."/>
            <person name="Lebrun M.-H."/>
            <person name="Lee Y.-H."/>
            <person name="Miyara I."/>
            <person name="Moore N."/>
            <person name="Neumann U."/>
            <person name="Nordstroem K."/>
            <person name="Panaccione D.G."/>
            <person name="Panstruga R."/>
            <person name="Place M."/>
            <person name="Proctor R.H."/>
            <person name="Prusky D."/>
            <person name="Rech G."/>
            <person name="Reinhardt R."/>
            <person name="Rollins J.A."/>
            <person name="Rounsley S."/>
            <person name="Schardl C.L."/>
            <person name="Schwartz D.C."/>
            <person name="Shenoy N."/>
            <person name="Shirasu K."/>
            <person name="Sikhakolli U.R."/>
            <person name="Stueber K."/>
            <person name="Sukno S.A."/>
            <person name="Sweigard J.A."/>
            <person name="Takano Y."/>
            <person name="Takahara H."/>
            <person name="Trail F."/>
            <person name="van der Does H.C."/>
            <person name="Voll L.M."/>
            <person name="Will I."/>
            <person name="Young S."/>
            <person name="Zeng Q."/>
            <person name="Zhang J."/>
            <person name="Zhou S."/>
            <person name="Dickman M.B."/>
            <person name="Schulze-Lefert P."/>
            <person name="Ver Loren van Themaat E."/>
            <person name="Ma L.-J."/>
            <person name="Vaillancourt L.J."/>
        </authorList>
    </citation>
    <scope>NUCLEOTIDE SEQUENCE [LARGE SCALE GENOMIC DNA]</scope>
    <source>
        <strain evidence="3">IMI 349063</strain>
    </source>
</reference>
<evidence type="ECO:0000313" key="3">
    <source>
        <dbReference type="Proteomes" id="UP000007174"/>
    </source>
</evidence>
<dbReference type="HOGENOM" id="CLU_2378357_0_0_1"/>
<accession>H1VV90</accession>
<feature type="region of interest" description="Disordered" evidence="1">
    <location>
        <begin position="64"/>
        <end position="95"/>
    </location>
</feature>
<feature type="non-terminal residue" evidence="2">
    <location>
        <position position="95"/>
    </location>
</feature>
<proteinExistence type="predicted"/>
<feature type="compositionally biased region" description="Basic and acidic residues" evidence="1">
    <location>
        <begin position="65"/>
        <end position="95"/>
    </location>
</feature>
<dbReference type="EMBL" id="CACQ02006658">
    <property type="protein sequence ID" value="CCF44149.1"/>
    <property type="molecule type" value="Genomic_DNA"/>
</dbReference>
<evidence type="ECO:0000313" key="2">
    <source>
        <dbReference type="EMBL" id="CCF44149.1"/>
    </source>
</evidence>
<protein>
    <submittedName>
        <fullName evidence="2">Uncharacterized protein</fullName>
    </submittedName>
</protein>
<organism evidence="2 3">
    <name type="scientific">Colletotrichum higginsianum (strain IMI 349063)</name>
    <name type="common">Crucifer anthracnose fungus</name>
    <dbReference type="NCBI Taxonomy" id="759273"/>
    <lineage>
        <taxon>Eukaryota</taxon>
        <taxon>Fungi</taxon>
        <taxon>Dikarya</taxon>
        <taxon>Ascomycota</taxon>
        <taxon>Pezizomycotina</taxon>
        <taxon>Sordariomycetes</taxon>
        <taxon>Hypocreomycetidae</taxon>
        <taxon>Glomerellales</taxon>
        <taxon>Glomerellaceae</taxon>
        <taxon>Colletotrichum</taxon>
        <taxon>Colletotrichum destructivum species complex</taxon>
    </lineage>
</organism>
<name>H1VV90_COLHI</name>
<evidence type="ECO:0000256" key="1">
    <source>
        <dbReference type="SAM" id="MobiDB-lite"/>
    </source>
</evidence>
<dbReference type="AlphaFoldDB" id="H1VV90"/>
<gene>
    <name evidence="2" type="ORF">CH063_13643</name>
</gene>
<sequence>MFLLIPRPLPRDLDRCLPLPRPILVGVGADVEVDVPGRVGPDQRDDHLLDVRPDVPQDIPLDLSQRCDDGPHGAQRHALDAEVGPQRRLDAVPRG</sequence>